<dbReference type="Proteomes" id="UP000055060">
    <property type="component" value="Unassembled WGS sequence"/>
</dbReference>
<evidence type="ECO:0000256" key="5">
    <source>
        <dbReference type="ARBA" id="ARBA00022777"/>
    </source>
</evidence>
<keyword evidence="4 9" id="KW-0812">Transmembrane</keyword>
<organism evidence="11">
    <name type="scientific">Longilinea arvoryzae</name>
    <dbReference type="NCBI Taxonomy" id="360412"/>
    <lineage>
        <taxon>Bacteria</taxon>
        <taxon>Bacillati</taxon>
        <taxon>Chloroflexota</taxon>
        <taxon>Anaerolineae</taxon>
        <taxon>Anaerolineales</taxon>
        <taxon>Anaerolineaceae</taxon>
        <taxon>Longilinea</taxon>
    </lineage>
</organism>
<keyword evidence="2" id="KW-1003">Cell membrane</keyword>
<accession>A0A0S7BCB6</accession>
<dbReference type="Pfam" id="PF07730">
    <property type="entry name" value="HisKA_3"/>
    <property type="match status" value="1"/>
</dbReference>
<dbReference type="Pfam" id="PF13185">
    <property type="entry name" value="GAF_2"/>
    <property type="match status" value="1"/>
</dbReference>
<dbReference type="GO" id="GO:0046983">
    <property type="term" value="F:protein dimerization activity"/>
    <property type="evidence" value="ECO:0007669"/>
    <property type="project" value="InterPro"/>
</dbReference>
<dbReference type="InterPro" id="IPR011712">
    <property type="entry name" value="Sig_transdc_His_kin_sub3_dim/P"/>
</dbReference>
<keyword evidence="6 9" id="KW-1133">Transmembrane helix</keyword>
<dbReference type="Gene3D" id="3.30.565.10">
    <property type="entry name" value="Histidine kinase-like ATPase, C-terminal domain"/>
    <property type="match status" value="1"/>
</dbReference>
<evidence type="ECO:0000259" key="10">
    <source>
        <dbReference type="PROSITE" id="PS50109"/>
    </source>
</evidence>
<keyword evidence="5 11" id="KW-0418">Kinase</keyword>
<comment type="subcellular location">
    <subcellularLocation>
        <location evidence="1">Cell membrane</location>
        <topology evidence="1">Multi-pass membrane protein</topology>
    </subcellularLocation>
</comment>
<evidence type="ECO:0000313" key="11">
    <source>
        <dbReference type="EMBL" id="GAP12324.1"/>
    </source>
</evidence>
<dbReference type="PANTHER" id="PTHR24421">
    <property type="entry name" value="NITRATE/NITRITE SENSOR PROTEIN NARX-RELATED"/>
    <property type="match status" value="1"/>
</dbReference>
<dbReference type="GO" id="GO:0000155">
    <property type="term" value="F:phosphorelay sensor kinase activity"/>
    <property type="evidence" value="ECO:0007669"/>
    <property type="project" value="InterPro"/>
</dbReference>
<dbReference type="InterPro" id="IPR029016">
    <property type="entry name" value="GAF-like_dom_sf"/>
</dbReference>
<dbReference type="OrthoDB" id="9781904at2"/>
<gene>
    <name evidence="11" type="ORF">LARV_00056</name>
</gene>
<evidence type="ECO:0000256" key="8">
    <source>
        <dbReference type="ARBA" id="ARBA00023136"/>
    </source>
</evidence>
<dbReference type="InterPro" id="IPR050482">
    <property type="entry name" value="Sensor_HK_TwoCompSys"/>
</dbReference>
<evidence type="ECO:0000256" key="7">
    <source>
        <dbReference type="ARBA" id="ARBA00023012"/>
    </source>
</evidence>
<dbReference type="InterPro" id="IPR003018">
    <property type="entry name" value="GAF"/>
</dbReference>
<name>A0A0S7BCB6_9CHLR</name>
<evidence type="ECO:0000256" key="1">
    <source>
        <dbReference type="ARBA" id="ARBA00004651"/>
    </source>
</evidence>
<dbReference type="SUPFAM" id="SSF55874">
    <property type="entry name" value="ATPase domain of HSP90 chaperone/DNA topoisomerase II/histidine kinase"/>
    <property type="match status" value="1"/>
</dbReference>
<feature type="transmembrane region" description="Helical" evidence="9">
    <location>
        <begin position="35"/>
        <end position="57"/>
    </location>
</feature>
<dbReference type="Pfam" id="PF02518">
    <property type="entry name" value="HATPase_c"/>
    <property type="match status" value="1"/>
</dbReference>
<evidence type="ECO:0000256" key="3">
    <source>
        <dbReference type="ARBA" id="ARBA00022679"/>
    </source>
</evidence>
<protein>
    <submittedName>
        <fullName evidence="11">Signal transduction histidine kinase</fullName>
    </submittedName>
</protein>
<evidence type="ECO:0000256" key="2">
    <source>
        <dbReference type="ARBA" id="ARBA00022475"/>
    </source>
</evidence>
<dbReference type="PANTHER" id="PTHR24421:SF37">
    <property type="entry name" value="SENSOR HISTIDINE KINASE NARS"/>
    <property type="match status" value="1"/>
</dbReference>
<dbReference type="Gene3D" id="3.30.450.40">
    <property type="match status" value="1"/>
</dbReference>
<keyword evidence="8 9" id="KW-0472">Membrane</keyword>
<feature type="transmembrane region" description="Helical" evidence="9">
    <location>
        <begin position="108"/>
        <end position="126"/>
    </location>
</feature>
<keyword evidence="12" id="KW-1185">Reference proteome</keyword>
<dbReference type="PROSITE" id="PS50109">
    <property type="entry name" value="HIS_KIN"/>
    <property type="match status" value="1"/>
</dbReference>
<evidence type="ECO:0000256" key="6">
    <source>
        <dbReference type="ARBA" id="ARBA00022989"/>
    </source>
</evidence>
<keyword evidence="7" id="KW-0902">Two-component regulatory system</keyword>
<proteinExistence type="predicted"/>
<evidence type="ECO:0000256" key="4">
    <source>
        <dbReference type="ARBA" id="ARBA00022692"/>
    </source>
</evidence>
<dbReference type="SMART" id="SM00065">
    <property type="entry name" value="GAF"/>
    <property type="match status" value="1"/>
</dbReference>
<feature type="domain" description="Histidine kinase" evidence="10">
    <location>
        <begin position="374"/>
        <end position="570"/>
    </location>
</feature>
<dbReference type="InterPro" id="IPR003594">
    <property type="entry name" value="HATPase_dom"/>
</dbReference>
<dbReference type="SUPFAM" id="SSF55781">
    <property type="entry name" value="GAF domain-like"/>
    <property type="match status" value="1"/>
</dbReference>
<dbReference type="GO" id="GO:0005886">
    <property type="term" value="C:plasma membrane"/>
    <property type="evidence" value="ECO:0007669"/>
    <property type="project" value="UniProtKB-SubCell"/>
</dbReference>
<dbReference type="RefSeq" id="WP_075071762.1">
    <property type="nucleotide sequence ID" value="NZ_DF967972.1"/>
</dbReference>
<dbReference type="InterPro" id="IPR005467">
    <property type="entry name" value="His_kinase_dom"/>
</dbReference>
<reference evidence="11" key="1">
    <citation type="submission" date="2015-07" db="EMBL/GenBank/DDBJ databases">
        <title>Draft Genome Sequences of Anaerolinea thermolimosa IMO-1, Bellilinea caldifistulae GOMI-1, Leptolinea tardivitalis YMTK-2, Levilinea saccharolytica KIBI-1,Longilinea arvoryzae KOME-1, Previously Described as Members of the Anaerolineaceae (Chloroflexi).</title>
        <authorList>
            <person name="Sekiguchi Y."/>
            <person name="Ohashi A."/>
            <person name="Matsuura N."/>
            <person name="Tourlousse M.D."/>
        </authorList>
    </citation>
    <scope>NUCLEOTIDE SEQUENCE [LARGE SCALE GENOMIC DNA]</scope>
    <source>
        <strain evidence="11">KOME-1</strain>
    </source>
</reference>
<dbReference type="Gene3D" id="1.20.5.1930">
    <property type="match status" value="1"/>
</dbReference>
<feature type="transmembrane region" description="Helical" evidence="9">
    <location>
        <begin position="133"/>
        <end position="156"/>
    </location>
</feature>
<dbReference type="EMBL" id="DF967972">
    <property type="protein sequence ID" value="GAP12324.1"/>
    <property type="molecule type" value="Genomic_DNA"/>
</dbReference>
<evidence type="ECO:0000256" key="9">
    <source>
        <dbReference type="SAM" id="Phobius"/>
    </source>
</evidence>
<feature type="transmembrane region" description="Helical" evidence="9">
    <location>
        <begin position="69"/>
        <end position="102"/>
    </location>
</feature>
<dbReference type="InterPro" id="IPR036890">
    <property type="entry name" value="HATPase_C_sf"/>
</dbReference>
<dbReference type="SMART" id="SM00387">
    <property type="entry name" value="HATPase_c"/>
    <property type="match status" value="1"/>
</dbReference>
<dbReference type="STRING" id="360412.LARV_00056"/>
<dbReference type="AlphaFoldDB" id="A0A0S7BCB6"/>
<evidence type="ECO:0000313" key="12">
    <source>
        <dbReference type="Proteomes" id="UP000055060"/>
    </source>
</evidence>
<dbReference type="CDD" id="cd16917">
    <property type="entry name" value="HATPase_UhpB-NarQ-NarX-like"/>
    <property type="match status" value="1"/>
</dbReference>
<keyword evidence="3" id="KW-0808">Transferase</keyword>
<sequence length="586" mass="64755">MRKSDFPFLADWLTISLRWLSLLLMTAVLSPLLHLGYALVLAFSAAGNVFSVVLAASNRRMEGHRLLNVGFDVLVALVLFILGGLTPLFWCGLIAITSAAIYYEWRGSLLTAALLGLAQAAWLVLVQAQPPIAALPAVGFDLVSGLLLGWMSTYVMTAVRRNYRQHLNQRSDLEQNTRQREHDRMRGLYKLIESLSASLNYQDVLDAALDLGTSAIEPVQAGQSSQITSAVLLFNEESLIVGTARRFSATDLHQNFPAEQGVLARVLQEGAAVRIANPSADPELAKILALQGMTSAVVLPLMRGMNAYGVLLYAHPQADFFTTERLELLDMISTQSVIAIQNARLYDAVRVEKERIVESQEEARKKLARDLHDGPTQSVASIAMRLSVARRMLQVKPDQVNEELERIEELARRTTQEIRHMLFTMRPLVLESDGLAAALQAMADKMRDTYQQNIEIQTDPAVIDRLDNSRQTAIFYLSEEAVNNARKHAKASRILVRVNSLRNDPEVALLEIADNGVGFDPKAVGTNYERRGSLGMVNLRERTELVEGLLNIDSAPGCGTRVQVFIPLSAQAADRLQRGLVNVPAN</sequence>